<evidence type="ECO:0000313" key="2">
    <source>
        <dbReference type="Proteomes" id="UP000003094"/>
    </source>
</evidence>
<reference evidence="1 2" key="1">
    <citation type="journal article" date="2010" name="BMC Genomics">
        <title>Genome sequence of the pattern forming Paenibacillus vortex bacterium reveals potential for thriving in complex environments.</title>
        <authorList>
            <person name="Sirota-Madi A."/>
            <person name="Olender T."/>
            <person name="Helman Y."/>
            <person name="Ingham C."/>
            <person name="Brainis I."/>
            <person name="Roth D."/>
            <person name="Hagi E."/>
            <person name="Brodsky L."/>
            <person name="Leshkowitz D."/>
            <person name="Galatenko V."/>
            <person name="Nikolaev V."/>
            <person name="Mugasimangalam R.C."/>
            <person name="Bransburg-Zabary S."/>
            <person name="Gutnick D.L."/>
            <person name="Lancet D."/>
            <person name="Ben-Jacob E."/>
        </authorList>
    </citation>
    <scope>NUCLEOTIDE SEQUENCE [LARGE SCALE GENOMIC DNA]</scope>
    <source>
        <strain evidence="1 2">V453</strain>
    </source>
</reference>
<dbReference type="Proteomes" id="UP000003094">
    <property type="component" value="Unassembled WGS sequence"/>
</dbReference>
<proteinExistence type="predicted"/>
<evidence type="ECO:0000313" key="1">
    <source>
        <dbReference type="EMBL" id="EFU43422.1"/>
    </source>
</evidence>
<protein>
    <submittedName>
        <fullName evidence="1">Uncharacterized protein</fullName>
    </submittedName>
</protein>
<gene>
    <name evidence="1" type="ORF">PVOR_03675</name>
</gene>
<comment type="caution">
    <text evidence="1">The sequence shown here is derived from an EMBL/GenBank/DDBJ whole genome shotgun (WGS) entry which is preliminary data.</text>
</comment>
<keyword evidence="2" id="KW-1185">Reference proteome</keyword>
<sequence>MIIIKGDDKTQDVSSYEMDPPIVRIIYKVYSKTYPYHLNDILLACNFMD</sequence>
<dbReference type="KEGG" id="pvo:PVOR_03675"/>
<dbReference type="AlphaFoldDB" id="A0A2R9T1C2"/>
<organism evidence="1 2">
    <name type="scientific">Paenibacillus vortex V453</name>
    <dbReference type="NCBI Taxonomy" id="715225"/>
    <lineage>
        <taxon>Bacteria</taxon>
        <taxon>Bacillati</taxon>
        <taxon>Bacillota</taxon>
        <taxon>Bacilli</taxon>
        <taxon>Bacillales</taxon>
        <taxon>Paenibacillaceae</taxon>
        <taxon>Paenibacillus</taxon>
    </lineage>
</organism>
<dbReference type="EMBL" id="ADHJ01000006">
    <property type="protein sequence ID" value="EFU43422.1"/>
    <property type="molecule type" value="Genomic_DNA"/>
</dbReference>
<accession>A0A2R9T1C2</accession>
<name>A0A2R9T1C2_9BACL</name>